<dbReference type="PANTHER" id="PTHR43173:SF33">
    <property type="entry name" value="ASCUS WALL ENDO-1,3-ALPHA-GLUCANASE-RELATED"/>
    <property type="match status" value="1"/>
</dbReference>
<feature type="signal peptide" evidence="2">
    <location>
        <begin position="1"/>
        <end position="21"/>
    </location>
</feature>
<evidence type="ECO:0008006" key="5">
    <source>
        <dbReference type="Google" id="ProtNLM"/>
    </source>
</evidence>
<dbReference type="GO" id="GO:0051118">
    <property type="term" value="F:glucan endo-1,3-alpha-glucosidase activity"/>
    <property type="evidence" value="ECO:0007669"/>
    <property type="project" value="InterPro"/>
</dbReference>
<dbReference type="CDD" id="cd11577">
    <property type="entry name" value="GH71"/>
    <property type="match status" value="1"/>
</dbReference>
<dbReference type="PANTHER" id="PTHR43173">
    <property type="entry name" value="ABC1 FAMILY PROTEIN"/>
    <property type="match status" value="1"/>
</dbReference>
<evidence type="ECO:0000313" key="3">
    <source>
        <dbReference type="EMBL" id="KKK26078.1"/>
    </source>
</evidence>
<keyword evidence="1" id="KW-0812">Transmembrane</keyword>
<feature type="chain" id="PRO_5002529012" description="Glycoside hydrolase" evidence="2">
    <location>
        <begin position="22"/>
        <end position="477"/>
    </location>
</feature>
<dbReference type="Pfam" id="PF03659">
    <property type="entry name" value="Glyco_hydro_71"/>
    <property type="match status" value="1"/>
</dbReference>
<evidence type="ECO:0000256" key="2">
    <source>
        <dbReference type="SAM" id="SignalP"/>
    </source>
</evidence>
<gene>
    <name evidence="3" type="ORF">ARAM_005917</name>
</gene>
<dbReference type="OrthoDB" id="1046782at2759"/>
<dbReference type="STRING" id="308745.A0A0F8V2U9"/>
<protein>
    <recommendedName>
        <fullName evidence="5">Glycoside hydrolase</fullName>
    </recommendedName>
</protein>
<keyword evidence="1" id="KW-1133">Transmembrane helix</keyword>
<dbReference type="InterPro" id="IPR005197">
    <property type="entry name" value="Glyco_hydro_71"/>
</dbReference>
<dbReference type="Gene3D" id="3.20.20.80">
    <property type="entry name" value="Glycosidases"/>
    <property type="match status" value="1"/>
</dbReference>
<evidence type="ECO:0000256" key="1">
    <source>
        <dbReference type="SAM" id="Phobius"/>
    </source>
</evidence>
<dbReference type="EMBL" id="JZBS01000608">
    <property type="protein sequence ID" value="KKK26078.1"/>
    <property type="molecule type" value="Genomic_DNA"/>
</dbReference>
<organism evidence="3 4">
    <name type="scientific">Aspergillus rambellii</name>
    <dbReference type="NCBI Taxonomy" id="308745"/>
    <lineage>
        <taxon>Eukaryota</taxon>
        <taxon>Fungi</taxon>
        <taxon>Dikarya</taxon>
        <taxon>Ascomycota</taxon>
        <taxon>Pezizomycotina</taxon>
        <taxon>Eurotiomycetes</taxon>
        <taxon>Eurotiomycetidae</taxon>
        <taxon>Eurotiales</taxon>
        <taxon>Aspergillaceae</taxon>
        <taxon>Aspergillus</taxon>
        <taxon>Aspergillus subgen. Nidulantes</taxon>
    </lineage>
</organism>
<evidence type="ECO:0000313" key="4">
    <source>
        <dbReference type="Proteomes" id="UP000034291"/>
    </source>
</evidence>
<keyword evidence="4" id="KW-1185">Reference proteome</keyword>
<keyword evidence="1" id="KW-0472">Membrane</keyword>
<feature type="transmembrane region" description="Helical" evidence="1">
    <location>
        <begin position="457"/>
        <end position="476"/>
    </location>
</feature>
<reference evidence="3 4" key="1">
    <citation type="submission" date="2015-02" db="EMBL/GenBank/DDBJ databases">
        <title>Draft Genome Sequences of Two Closely-Related Aflatoxigenic Aspergillus Species Obtained from the Cote d'Ivoire.</title>
        <authorList>
            <person name="Moore G.G."/>
            <person name="Beltz S.B."/>
            <person name="Mack B.M."/>
        </authorList>
    </citation>
    <scope>NUCLEOTIDE SEQUENCE [LARGE SCALE GENOMIC DNA]</scope>
    <source>
        <strain evidence="3 4">SRRC1468</strain>
    </source>
</reference>
<comment type="caution">
    <text evidence="3">The sequence shown here is derived from an EMBL/GenBank/DDBJ whole genome shotgun (WGS) entry which is preliminary data.</text>
</comment>
<sequence length="477" mass="53446">MSWVIFTVVALTTLFPAISQAKGVFAHFMVANSDNFTRDDWISDFTAAKAAHIDAFAMNAGWGMNSTADSLDKAFAAAAEVDFKLFLSLDYSGDGHWPQDQVIIWLSKYTKLEAYYKHRGMKPLVSTFEGTESAGDWTEIKKKVNCTFIPDWTSLGAAKASKISVIDGLMSWDAWPNGTTPMDTDEDEGYMEHLRGKPYIMPVSPWFYTNLVRYNKNWVWQGDDLWYTRWQQVLEVDPEYVEIITWNDFGESHYIGPLHDKELSIFSYGEAPFNYALGMPHDGWRALLPYAIDQFKNPQRRDEIAIEKELLTVWYRLSPGSACKDGKTTGNTVSQNQKTIAPQQVLQDKIFFSALLESMAEVSVSIGGTNHSVSWTNVPQGGKGIYHGNFPMDKRTGEVVVTLSRNDRFLAQMHGQSISSSCPKNQTNWNAWVGNATAVDNRTLTTSGKPESSASVLSAYGSLIMASIWVCVGWILS</sequence>
<name>A0A0F8V2U9_9EURO</name>
<dbReference type="InterPro" id="IPR051130">
    <property type="entry name" value="Mito_struct-func_regulator"/>
</dbReference>
<dbReference type="AlphaFoldDB" id="A0A0F8V2U9"/>
<proteinExistence type="predicted"/>
<dbReference type="Proteomes" id="UP000034291">
    <property type="component" value="Unassembled WGS sequence"/>
</dbReference>
<accession>A0A0F8V2U9</accession>
<keyword evidence="2" id="KW-0732">Signal</keyword>